<keyword evidence="2" id="KW-1133">Transmembrane helix</keyword>
<comment type="caution">
    <text evidence="3">The sequence shown here is derived from an EMBL/GenBank/DDBJ whole genome shotgun (WGS) entry which is preliminary data.</text>
</comment>
<dbReference type="Proteomes" id="UP001601992">
    <property type="component" value="Unassembled WGS sequence"/>
</dbReference>
<gene>
    <name evidence="3" type="ORF">ACFYXQ_01660</name>
</gene>
<feature type="transmembrane region" description="Helical" evidence="2">
    <location>
        <begin position="100"/>
        <end position="119"/>
    </location>
</feature>
<feature type="transmembrane region" description="Helical" evidence="2">
    <location>
        <begin position="56"/>
        <end position="79"/>
    </location>
</feature>
<name>A0ABW6RR44_9NOCA</name>
<accession>A0ABW6RR44</accession>
<protein>
    <recommendedName>
        <fullName evidence="5">DUF4190 domain-containing protein</fullName>
    </recommendedName>
</protein>
<reference evidence="3 4" key="1">
    <citation type="submission" date="2024-10" db="EMBL/GenBank/DDBJ databases">
        <title>The Natural Products Discovery Center: Release of the First 8490 Sequenced Strains for Exploring Actinobacteria Biosynthetic Diversity.</title>
        <authorList>
            <person name="Kalkreuter E."/>
            <person name="Kautsar S.A."/>
            <person name="Yang D."/>
            <person name="Bader C.D."/>
            <person name="Teijaro C.N."/>
            <person name="Fluegel L."/>
            <person name="Davis C.M."/>
            <person name="Simpson J.R."/>
            <person name="Lauterbach L."/>
            <person name="Steele A.D."/>
            <person name="Gui C."/>
            <person name="Meng S."/>
            <person name="Li G."/>
            <person name="Viehrig K."/>
            <person name="Ye F."/>
            <person name="Su P."/>
            <person name="Kiefer A.F."/>
            <person name="Nichols A."/>
            <person name="Cepeda A.J."/>
            <person name="Yan W."/>
            <person name="Fan B."/>
            <person name="Jiang Y."/>
            <person name="Adhikari A."/>
            <person name="Zheng C.-J."/>
            <person name="Schuster L."/>
            <person name="Cowan T.M."/>
            <person name="Smanski M.J."/>
            <person name="Chevrette M.G."/>
            <person name="De Carvalho L.P.S."/>
            <person name="Shen B."/>
        </authorList>
    </citation>
    <scope>NUCLEOTIDE SEQUENCE [LARGE SCALE GENOMIC DNA]</scope>
    <source>
        <strain evidence="3 4">NPDC002593</strain>
    </source>
</reference>
<organism evidence="3 4">
    <name type="scientific">Nocardia jiangxiensis</name>
    <dbReference type="NCBI Taxonomy" id="282685"/>
    <lineage>
        <taxon>Bacteria</taxon>
        <taxon>Bacillati</taxon>
        <taxon>Actinomycetota</taxon>
        <taxon>Actinomycetes</taxon>
        <taxon>Mycobacteriales</taxon>
        <taxon>Nocardiaceae</taxon>
        <taxon>Nocardia</taxon>
    </lineage>
</organism>
<proteinExistence type="predicted"/>
<sequence length="129" mass="13384">MGPESDNPDASWQYPGGHRPERPGSPDDDAAGTWKCLGPDPVPPHRDPAPSALRPVAGLFSAIAFVCAGLALLSCLWLLGPIGAILGAIGHVRGERLGKWAGLASLAATVVSLAVYHFAPRDLTLDGSR</sequence>
<evidence type="ECO:0000313" key="3">
    <source>
        <dbReference type="EMBL" id="MFF3566469.1"/>
    </source>
</evidence>
<keyword evidence="2" id="KW-0812">Transmembrane</keyword>
<evidence type="ECO:0008006" key="5">
    <source>
        <dbReference type="Google" id="ProtNLM"/>
    </source>
</evidence>
<keyword evidence="4" id="KW-1185">Reference proteome</keyword>
<feature type="region of interest" description="Disordered" evidence="1">
    <location>
        <begin position="1"/>
        <end position="50"/>
    </location>
</feature>
<evidence type="ECO:0000256" key="1">
    <source>
        <dbReference type="SAM" id="MobiDB-lite"/>
    </source>
</evidence>
<evidence type="ECO:0000256" key="2">
    <source>
        <dbReference type="SAM" id="Phobius"/>
    </source>
</evidence>
<dbReference type="EMBL" id="JBIAQY010000001">
    <property type="protein sequence ID" value="MFF3566469.1"/>
    <property type="molecule type" value="Genomic_DNA"/>
</dbReference>
<evidence type="ECO:0000313" key="4">
    <source>
        <dbReference type="Proteomes" id="UP001601992"/>
    </source>
</evidence>
<keyword evidence="2" id="KW-0472">Membrane</keyword>
<dbReference type="RefSeq" id="WP_387402420.1">
    <property type="nucleotide sequence ID" value="NZ_JBIAQY010000001.1"/>
</dbReference>